<evidence type="ECO:0000256" key="1">
    <source>
        <dbReference type="SAM" id="Phobius"/>
    </source>
</evidence>
<keyword evidence="1" id="KW-0812">Transmembrane</keyword>
<dbReference type="EMBL" id="VSSQ01000110">
    <property type="protein sequence ID" value="MPL77849.1"/>
    <property type="molecule type" value="Genomic_DNA"/>
</dbReference>
<reference evidence="2" key="1">
    <citation type="submission" date="2019-08" db="EMBL/GenBank/DDBJ databases">
        <authorList>
            <person name="Kucharzyk K."/>
            <person name="Murdoch R.W."/>
            <person name="Higgins S."/>
            <person name="Loffler F."/>
        </authorList>
    </citation>
    <scope>NUCLEOTIDE SEQUENCE</scope>
</reference>
<name>A0A644UG59_9ZZZZ</name>
<accession>A0A644UG59</accession>
<keyword evidence="1" id="KW-1133">Transmembrane helix</keyword>
<evidence type="ECO:0000313" key="2">
    <source>
        <dbReference type="EMBL" id="MPL77849.1"/>
    </source>
</evidence>
<protein>
    <submittedName>
        <fullName evidence="2">Uncharacterized protein</fullName>
    </submittedName>
</protein>
<organism evidence="2">
    <name type="scientific">bioreactor metagenome</name>
    <dbReference type="NCBI Taxonomy" id="1076179"/>
    <lineage>
        <taxon>unclassified sequences</taxon>
        <taxon>metagenomes</taxon>
        <taxon>ecological metagenomes</taxon>
    </lineage>
</organism>
<feature type="transmembrane region" description="Helical" evidence="1">
    <location>
        <begin position="65"/>
        <end position="85"/>
    </location>
</feature>
<gene>
    <name evidence="2" type="ORF">SDC9_23709</name>
</gene>
<sequence>MSSAPRNPLAETLPGDRLGDITVDIGNLGKGKLSGVVSYLVTNRTIGSYWRRKKDSCSHNADSGIGTLILTLPLLPAFILTLLPYPQYRQ</sequence>
<dbReference type="AlphaFoldDB" id="A0A644UG59"/>
<proteinExistence type="predicted"/>
<comment type="caution">
    <text evidence="2">The sequence shown here is derived from an EMBL/GenBank/DDBJ whole genome shotgun (WGS) entry which is preliminary data.</text>
</comment>
<keyword evidence="1" id="KW-0472">Membrane</keyword>